<dbReference type="Proteomes" id="UP000249061">
    <property type="component" value="Unassembled WGS sequence"/>
</dbReference>
<evidence type="ECO:0000313" key="3">
    <source>
        <dbReference type="Proteomes" id="UP000249061"/>
    </source>
</evidence>
<keyword evidence="1" id="KW-0812">Transmembrane</keyword>
<keyword evidence="1" id="KW-0472">Membrane</keyword>
<dbReference type="EMBL" id="QFQP01000090">
    <property type="protein sequence ID" value="PZR03427.1"/>
    <property type="molecule type" value="Genomic_DNA"/>
</dbReference>
<gene>
    <name evidence="2" type="ORF">DI536_36025</name>
</gene>
<protein>
    <submittedName>
        <fullName evidence="2">Uncharacterized protein</fullName>
    </submittedName>
</protein>
<reference evidence="2 3" key="1">
    <citation type="submission" date="2017-08" db="EMBL/GenBank/DDBJ databases">
        <title>Infants hospitalized years apart are colonized by the same room-sourced microbial strains.</title>
        <authorList>
            <person name="Brooks B."/>
            <person name="Olm M.R."/>
            <person name="Firek B.A."/>
            <person name="Baker R."/>
            <person name="Thomas B.C."/>
            <person name="Morowitz M.J."/>
            <person name="Banfield J.F."/>
        </authorList>
    </citation>
    <scope>NUCLEOTIDE SEQUENCE [LARGE SCALE GENOMIC DNA]</scope>
    <source>
        <strain evidence="2">S2_003_000_R2_14</strain>
    </source>
</reference>
<evidence type="ECO:0000313" key="2">
    <source>
        <dbReference type="EMBL" id="PZR03427.1"/>
    </source>
</evidence>
<accession>A0A2W5SNQ0</accession>
<feature type="transmembrane region" description="Helical" evidence="1">
    <location>
        <begin position="121"/>
        <end position="141"/>
    </location>
</feature>
<keyword evidence="1" id="KW-1133">Transmembrane helix</keyword>
<sequence length="143" mass="14908">MKRDQATLALISGELDRELADNAQRQSNALTRASIILAAAGATSAIASGSGALAAAVLAGAATVACLVAMFLWNSKAVILNGDRVGDWIVQKPAVLSERIILDKLKELDRARRDLDLKNRAVAAGIGFSVLAWIVAAITLATD</sequence>
<comment type="caution">
    <text evidence="2">The sequence shown here is derived from an EMBL/GenBank/DDBJ whole genome shotgun (WGS) entry which is preliminary data.</text>
</comment>
<dbReference type="AlphaFoldDB" id="A0A2W5SNQ0"/>
<proteinExistence type="predicted"/>
<feature type="transmembrane region" description="Helical" evidence="1">
    <location>
        <begin position="53"/>
        <end position="73"/>
    </location>
</feature>
<organism evidence="2 3">
    <name type="scientific">Archangium gephyra</name>
    <dbReference type="NCBI Taxonomy" id="48"/>
    <lineage>
        <taxon>Bacteria</taxon>
        <taxon>Pseudomonadati</taxon>
        <taxon>Myxococcota</taxon>
        <taxon>Myxococcia</taxon>
        <taxon>Myxococcales</taxon>
        <taxon>Cystobacterineae</taxon>
        <taxon>Archangiaceae</taxon>
        <taxon>Archangium</taxon>
    </lineage>
</organism>
<evidence type="ECO:0000256" key="1">
    <source>
        <dbReference type="SAM" id="Phobius"/>
    </source>
</evidence>
<name>A0A2W5SNQ0_9BACT</name>
<feature type="transmembrane region" description="Helical" evidence="1">
    <location>
        <begin position="29"/>
        <end position="47"/>
    </location>
</feature>